<feature type="transmembrane region" description="Helical" evidence="2">
    <location>
        <begin position="135"/>
        <end position="155"/>
    </location>
</feature>
<keyword evidence="2" id="KW-0812">Transmembrane</keyword>
<dbReference type="PANTHER" id="PTHR21119">
    <property type="entry name" value="C2 DOMAIN-CONTAINING PROTEIN"/>
    <property type="match status" value="1"/>
</dbReference>
<feature type="compositionally biased region" description="Polar residues" evidence="1">
    <location>
        <begin position="1159"/>
        <end position="1173"/>
    </location>
</feature>
<sequence>MSSPTSDSYLNPITNYISLIQRKEIFTKQRIHSIRQYFLQSVGLTILLYFILQIPILLYFLFKLLLRLIYQIFSLIFWLPLKTIELILPKTNNYGILFPLLFLFSTVSYLIAKLTHKNVETNFGKRYKVLKNNSFILIFIVFLLLQSIFILFPIAGSIQKQKQLPLNSLISKQTKIDSLEKSNILIKNNENIKRQELNRLKANDTIQNKKSSYLENNFESDVEDEHSNLVDRDRRHMVDVENLNTNFPFKISSDEERELLFKQQANKLVDSNQQFSSNVLENSTKQSVGTFQTIMKKKTSSIRSELEEQQSLIYDQKLNNWLDGLWNINYPTKFDFQELHSLSLKYLQHLPQYDVSSIYTAYTDLNCYDYTSIIDHYQSTKQKYIHFLDTYRRQTPFPVYLSILQSNGPKCYRYYPNLLCANSQTESNRFSKVFIINTILIITLVIILVYRQYNKKSNKTQEIILNKPNDISLQQTTPTITENYYYINPKIKNQLSSWLEYEQNDNYENIRDKCRLALNNKLLKKYEQLQIEKLQFTDAKIYHISQKSNEPPVINATLNIDNLVFNILNPIKKHYYSIEIPKLTGELQIYLINNIEVKFKQIQINSVDIIDSKNILSSDEKQSIIKLLTEIISQTIVQFSFHLPDKQDKIVNEPVAVSAENEFHTPPPTPLTPLESCEIPILTPAKINNQQICPPQEPKKLLVRIVKAVKLHDVEQPFCLLQLNHPKQTHQTSIAKNGLNPFWDERFIFDCNDKSNEIHLKIFDRKKPNKKLPSNTNDILYADVSIPFSYVTSTIYKQDVRMTPQYPDPDIRRKHSPHGNNNQRQYHPPLPILKPIKSNSCSNIDDVSQTLNESLSFDSDRMEQNMTLHQPNLLSTSTIERLSIECIRSTAMPLVSIESTGFVIQPTCSLSTDDTLKTFETLTIDHIKKSSSYEPISNDNKNTKFLSTPINSPRTSLDFSTLSEEETLIQTNKYEHSPQQSPLEDISILSYNTSLLPKDYPNGSNALNNTLNSHRITADIFPTPSDNISQAIKSHKTRSILSSIRNFSFPRRKKYSIKGKQNDNGVISSPNSVTQTNNISHSTSAEPFLYSNTTGPIAYHQHHSVGQSFKNIFRSKSKKKPIHADNFIIDHPDLLSPSPVSRKKHSLFQRFTSKRKKQQINSSANSLTSYDCTRTESVQNTPIRANGGRPVTKPLVQ</sequence>
<feature type="transmembrane region" description="Helical" evidence="2">
    <location>
        <begin position="95"/>
        <end position="115"/>
    </location>
</feature>
<reference evidence="4" key="1">
    <citation type="submission" date="2021-02" db="EMBL/GenBank/DDBJ databases">
        <authorList>
            <person name="Nowell W R."/>
        </authorList>
    </citation>
    <scope>NUCLEOTIDE SEQUENCE</scope>
</reference>
<gene>
    <name evidence="4" type="ORF">OKA104_LOCUS16615</name>
</gene>
<dbReference type="Gene3D" id="2.60.40.150">
    <property type="entry name" value="C2 domain"/>
    <property type="match status" value="1"/>
</dbReference>
<dbReference type="PANTHER" id="PTHR21119:SF5">
    <property type="entry name" value="C2 DOMAIN-CONTAINING PROTEIN"/>
    <property type="match status" value="1"/>
</dbReference>
<protein>
    <recommendedName>
        <fullName evidence="3">C2 domain-containing protein</fullName>
    </recommendedName>
</protein>
<evidence type="ECO:0000256" key="2">
    <source>
        <dbReference type="SAM" id="Phobius"/>
    </source>
</evidence>
<proteinExistence type="predicted"/>
<feature type="region of interest" description="Disordered" evidence="1">
    <location>
        <begin position="1152"/>
        <end position="1173"/>
    </location>
</feature>
<evidence type="ECO:0000313" key="5">
    <source>
        <dbReference type="Proteomes" id="UP000663881"/>
    </source>
</evidence>
<keyword evidence="2" id="KW-0472">Membrane</keyword>
<organism evidence="4 5">
    <name type="scientific">Adineta steineri</name>
    <dbReference type="NCBI Taxonomy" id="433720"/>
    <lineage>
        <taxon>Eukaryota</taxon>
        <taxon>Metazoa</taxon>
        <taxon>Spiralia</taxon>
        <taxon>Gnathifera</taxon>
        <taxon>Rotifera</taxon>
        <taxon>Eurotatoria</taxon>
        <taxon>Bdelloidea</taxon>
        <taxon>Adinetida</taxon>
        <taxon>Adinetidae</taxon>
        <taxon>Adineta</taxon>
    </lineage>
</organism>
<dbReference type="SMART" id="SM00239">
    <property type="entry name" value="C2"/>
    <property type="match status" value="1"/>
</dbReference>
<feature type="transmembrane region" description="Helical" evidence="2">
    <location>
        <begin position="68"/>
        <end position="88"/>
    </location>
</feature>
<dbReference type="PROSITE" id="PS50004">
    <property type="entry name" value="C2"/>
    <property type="match status" value="1"/>
</dbReference>
<name>A0A818ZQJ6_9BILA</name>
<dbReference type="EMBL" id="CAJOAY010000960">
    <property type="protein sequence ID" value="CAF3767493.1"/>
    <property type="molecule type" value="Genomic_DNA"/>
</dbReference>
<comment type="caution">
    <text evidence="4">The sequence shown here is derived from an EMBL/GenBank/DDBJ whole genome shotgun (WGS) entry which is preliminary data.</text>
</comment>
<feature type="transmembrane region" description="Helical" evidence="2">
    <location>
        <begin position="433"/>
        <end position="453"/>
    </location>
</feature>
<dbReference type="Pfam" id="PF00168">
    <property type="entry name" value="C2"/>
    <property type="match status" value="1"/>
</dbReference>
<accession>A0A818ZQJ6</accession>
<feature type="region of interest" description="Disordered" evidence="1">
    <location>
        <begin position="806"/>
        <end position="827"/>
    </location>
</feature>
<feature type="transmembrane region" description="Helical" evidence="2">
    <location>
        <begin position="37"/>
        <end position="62"/>
    </location>
</feature>
<dbReference type="AlphaFoldDB" id="A0A818ZQJ6"/>
<dbReference type="InterPro" id="IPR000008">
    <property type="entry name" value="C2_dom"/>
</dbReference>
<feature type="region of interest" description="Disordered" evidence="1">
    <location>
        <begin position="1178"/>
        <end position="1197"/>
    </location>
</feature>
<evidence type="ECO:0000313" key="4">
    <source>
        <dbReference type="EMBL" id="CAF3767493.1"/>
    </source>
</evidence>
<keyword evidence="2" id="KW-1133">Transmembrane helix</keyword>
<dbReference type="Proteomes" id="UP000663881">
    <property type="component" value="Unassembled WGS sequence"/>
</dbReference>
<dbReference type="InterPro" id="IPR039934">
    <property type="entry name" value="C2CD2/C2CD2L"/>
</dbReference>
<dbReference type="SUPFAM" id="SSF49562">
    <property type="entry name" value="C2 domain (Calcium/lipid-binding domain, CaLB)"/>
    <property type="match status" value="1"/>
</dbReference>
<evidence type="ECO:0000256" key="1">
    <source>
        <dbReference type="SAM" id="MobiDB-lite"/>
    </source>
</evidence>
<dbReference type="InterPro" id="IPR035892">
    <property type="entry name" value="C2_domain_sf"/>
</dbReference>
<evidence type="ECO:0000259" key="3">
    <source>
        <dbReference type="PROSITE" id="PS50004"/>
    </source>
</evidence>
<feature type="domain" description="C2" evidence="3">
    <location>
        <begin position="682"/>
        <end position="802"/>
    </location>
</feature>